<keyword evidence="1" id="KW-1133">Transmembrane helix</keyword>
<comment type="caution">
    <text evidence="2">The sequence shown here is derived from an EMBL/GenBank/DDBJ whole genome shotgun (WGS) entry which is preliminary data.</text>
</comment>
<organism evidence="2 3">
    <name type="scientific">Henriciella pelagia</name>
    <dbReference type="NCBI Taxonomy" id="1977912"/>
    <lineage>
        <taxon>Bacteria</taxon>
        <taxon>Pseudomonadati</taxon>
        <taxon>Pseudomonadota</taxon>
        <taxon>Alphaproteobacteria</taxon>
        <taxon>Hyphomonadales</taxon>
        <taxon>Hyphomonadaceae</taxon>
        <taxon>Henriciella</taxon>
    </lineage>
</organism>
<feature type="transmembrane region" description="Helical" evidence="1">
    <location>
        <begin position="77"/>
        <end position="101"/>
    </location>
</feature>
<evidence type="ECO:0000313" key="3">
    <source>
        <dbReference type="Proteomes" id="UP000628854"/>
    </source>
</evidence>
<dbReference type="InterPro" id="IPR032809">
    <property type="entry name" value="Put_HupE_UreJ"/>
</dbReference>
<keyword evidence="1" id="KW-0812">Transmembrane</keyword>
<name>A0ABQ1J0J3_9PROT</name>
<gene>
    <name evidence="2" type="ORF">GCM10011503_00250</name>
</gene>
<dbReference type="RefSeq" id="WP_373289849.1">
    <property type="nucleotide sequence ID" value="NZ_BMKF01000001.1"/>
</dbReference>
<feature type="transmembrane region" description="Helical" evidence="1">
    <location>
        <begin position="188"/>
        <end position="205"/>
    </location>
</feature>
<sequence length="217" mass="23675">MGDFFPAVAHDVSQSNARFVEGVSGPAPFPFLYLGAKHMVTGLDHVFFLIGVVFFLRKFRDIVTYVSLFTLGHSLTLLVGVLANVSVSVFLIDALIGLSVVYKAFENLGGFRKLFGGSVDMRAAVFGFGLFHGLGLATKLHALSMDDNGLLLNLISFNIGVEIGQVLVLLLVVWLLNIWRTSPRFETHAWYANIALMMGGFVLIGQHLTGYFMEGAA</sequence>
<reference evidence="3" key="1">
    <citation type="journal article" date="2019" name="Int. J. Syst. Evol. Microbiol.">
        <title>The Global Catalogue of Microorganisms (GCM) 10K type strain sequencing project: providing services to taxonomists for standard genome sequencing and annotation.</title>
        <authorList>
            <consortium name="The Broad Institute Genomics Platform"/>
            <consortium name="The Broad Institute Genome Sequencing Center for Infectious Disease"/>
            <person name="Wu L."/>
            <person name="Ma J."/>
        </authorList>
    </citation>
    <scope>NUCLEOTIDE SEQUENCE [LARGE SCALE GENOMIC DNA]</scope>
    <source>
        <strain evidence="3">CGMCC 1.15928</strain>
    </source>
</reference>
<keyword evidence="1" id="KW-0472">Membrane</keyword>
<dbReference type="EMBL" id="BMKF01000001">
    <property type="protein sequence ID" value="GGB55882.1"/>
    <property type="molecule type" value="Genomic_DNA"/>
</dbReference>
<accession>A0ABQ1J0J3</accession>
<evidence type="ECO:0000313" key="2">
    <source>
        <dbReference type="EMBL" id="GGB55882.1"/>
    </source>
</evidence>
<dbReference type="Pfam" id="PF13795">
    <property type="entry name" value="HupE_UreJ_2"/>
    <property type="match status" value="1"/>
</dbReference>
<keyword evidence="3" id="KW-1185">Reference proteome</keyword>
<dbReference type="Proteomes" id="UP000628854">
    <property type="component" value="Unassembled WGS sequence"/>
</dbReference>
<evidence type="ECO:0000256" key="1">
    <source>
        <dbReference type="SAM" id="Phobius"/>
    </source>
</evidence>
<protein>
    <submittedName>
        <fullName evidence="2">Membrane protein</fullName>
    </submittedName>
</protein>
<feature type="transmembrane region" description="Helical" evidence="1">
    <location>
        <begin position="121"/>
        <end position="138"/>
    </location>
</feature>
<feature type="transmembrane region" description="Helical" evidence="1">
    <location>
        <begin position="38"/>
        <end position="56"/>
    </location>
</feature>
<feature type="transmembrane region" description="Helical" evidence="1">
    <location>
        <begin position="150"/>
        <end position="176"/>
    </location>
</feature>
<proteinExistence type="predicted"/>